<dbReference type="Proteomes" id="UP001597417">
    <property type="component" value="Unassembled WGS sequence"/>
</dbReference>
<name>A0ABW5G5M8_9PSEU</name>
<dbReference type="EMBL" id="JBHUKR010000025">
    <property type="protein sequence ID" value="MFD2422180.1"/>
    <property type="molecule type" value="Genomic_DNA"/>
</dbReference>
<sequence length="381" mass="39979">MARRTVARLTGLSAAAVTRHCRDLVELGLIREAEEAAVRGGMGRPHVPVDIDVDRHLIGGVHIAHEHFTLAALDLRGRLRASERVPHEGTAPDAVLSAIADRFPAFVEARLSGWTPVAVGVAVGGWVDPQQGIVIEHTSLGWRDIPVGETLGRALGASVRVDNHARALACAERMFGNVRAHGSFAHIFVGNVVDAAIMTGGVPHHGPRSGAGEIAHLPVGEAGVRCSRGHYGCFEATVSDRAWAHRAVADGITTRPSLTALAGRAMAGDRRARELFLDRARMIGRGAAVLFDVLNPEVLVVTELGVLQFADCLEALRDEVAARSNVCADTRTSVVAGSFGVDATLAVAGGSVELDAIYRSPLSLGVVSGRTVPGVPLGGRT</sequence>
<keyword evidence="3" id="KW-1185">Reference proteome</keyword>
<gene>
    <name evidence="2" type="ORF">ACFSXZ_38225</name>
</gene>
<accession>A0ABW5G5M8</accession>
<dbReference type="PANTHER" id="PTHR18964:SF149">
    <property type="entry name" value="BIFUNCTIONAL UDP-N-ACETYLGLUCOSAMINE 2-EPIMERASE_N-ACETYLMANNOSAMINE KINASE"/>
    <property type="match status" value="1"/>
</dbReference>
<dbReference type="SUPFAM" id="SSF46785">
    <property type="entry name" value="Winged helix' DNA-binding domain"/>
    <property type="match status" value="1"/>
</dbReference>
<reference evidence="3" key="1">
    <citation type="journal article" date="2019" name="Int. J. Syst. Evol. Microbiol.">
        <title>The Global Catalogue of Microorganisms (GCM) 10K type strain sequencing project: providing services to taxonomists for standard genome sequencing and annotation.</title>
        <authorList>
            <consortium name="The Broad Institute Genomics Platform"/>
            <consortium name="The Broad Institute Genome Sequencing Center for Infectious Disease"/>
            <person name="Wu L."/>
            <person name="Ma J."/>
        </authorList>
    </citation>
    <scope>NUCLEOTIDE SEQUENCE [LARGE SCALE GENOMIC DNA]</scope>
    <source>
        <strain evidence="3">CGMCC 4.7645</strain>
    </source>
</reference>
<dbReference type="InterPro" id="IPR036390">
    <property type="entry name" value="WH_DNA-bd_sf"/>
</dbReference>
<protein>
    <submittedName>
        <fullName evidence="2">ROK family protein</fullName>
    </submittedName>
</protein>
<comment type="similarity">
    <text evidence="1">Belongs to the ROK (NagC/XylR) family.</text>
</comment>
<dbReference type="RefSeq" id="WP_378271145.1">
    <property type="nucleotide sequence ID" value="NZ_JBHUKR010000025.1"/>
</dbReference>
<dbReference type="Gene3D" id="3.30.420.40">
    <property type="match status" value="2"/>
</dbReference>
<dbReference type="PANTHER" id="PTHR18964">
    <property type="entry name" value="ROK (REPRESSOR, ORF, KINASE) FAMILY"/>
    <property type="match status" value="1"/>
</dbReference>
<dbReference type="Gene3D" id="1.10.10.10">
    <property type="entry name" value="Winged helix-like DNA-binding domain superfamily/Winged helix DNA-binding domain"/>
    <property type="match status" value="1"/>
</dbReference>
<dbReference type="SUPFAM" id="SSF53067">
    <property type="entry name" value="Actin-like ATPase domain"/>
    <property type="match status" value="1"/>
</dbReference>
<proteinExistence type="inferred from homology"/>
<evidence type="ECO:0000313" key="2">
    <source>
        <dbReference type="EMBL" id="MFD2422180.1"/>
    </source>
</evidence>
<dbReference type="InterPro" id="IPR043129">
    <property type="entry name" value="ATPase_NBD"/>
</dbReference>
<dbReference type="Pfam" id="PF00480">
    <property type="entry name" value="ROK"/>
    <property type="match status" value="1"/>
</dbReference>
<evidence type="ECO:0000313" key="3">
    <source>
        <dbReference type="Proteomes" id="UP001597417"/>
    </source>
</evidence>
<dbReference type="InterPro" id="IPR000600">
    <property type="entry name" value="ROK"/>
</dbReference>
<dbReference type="InterPro" id="IPR036388">
    <property type="entry name" value="WH-like_DNA-bd_sf"/>
</dbReference>
<comment type="caution">
    <text evidence="2">The sequence shown here is derived from an EMBL/GenBank/DDBJ whole genome shotgun (WGS) entry which is preliminary data.</text>
</comment>
<organism evidence="2 3">
    <name type="scientific">Amycolatopsis pigmentata</name>
    <dbReference type="NCBI Taxonomy" id="450801"/>
    <lineage>
        <taxon>Bacteria</taxon>
        <taxon>Bacillati</taxon>
        <taxon>Actinomycetota</taxon>
        <taxon>Actinomycetes</taxon>
        <taxon>Pseudonocardiales</taxon>
        <taxon>Pseudonocardiaceae</taxon>
        <taxon>Amycolatopsis</taxon>
    </lineage>
</organism>
<evidence type="ECO:0000256" key="1">
    <source>
        <dbReference type="ARBA" id="ARBA00006479"/>
    </source>
</evidence>